<protein>
    <submittedName>
        <fullName evidence="1">Uncharacterized protein</fullName>
    </submittedName>
</protein>
<dbReference type="EMBL" id="CAJNOV010000031">
    <property type="protein sequence ID" value="CAF0960902.1"/>
    <property type="molecule type" value="Genomic_DNA"/>
</dbReference>
<evidence type="ECO:0000313" key="1">
    <source>
        <dbReference type="EMBL" id="CAF0960902.1"/>
    </source>
</evidence>
<sequence>MSSNAYQWQRITCEEQIKYLINLRQRFCQYLKQNLNTISYNDARNYFQDDLELLDTSLIECICDLVNIHESFSNEASRKFLVELKCQQSIYTNDTLDQSVKRIYFNRRYRALINSREILLDDLSTSIEGNKLNRMIKIRAVCVLDEELNRIQEVLTSKSIEEQLAIRLHQIRATINVYFKQSSQTSFEDLSAMTLLVHSCDSLLSLFRLLFNSVNSDASFNSSLDIQREYK</sequence>
<gene>
    <name evidence="1" type="ORF">CJN711_LOCUS413</name>
</gene>
<comment type="caution">
    <text evidence="1">The sequence shown here is derived from an EMBL/GenBank/DDBJ whole genome shotgun (WGS) entry which is preliminary data.</text>
</comment>
<accession>A0A814DNP8</accession>
<dbReference type="AlphaFoldDB" id="A0A814DNP8"/>
<evidence type="ECO:0000313" key="2">
    <source>
        <dbReference type="Proteomes" id="UP000663855"/>
    </source>
</evidence>
<reference evidence="1" key="1">
    <citation type="submission" date="2021-02" db="EMBL/GenBank/DDBJ databases">
        <authorList>
            <person name="Nowell W R."/>
        </authorList>
    </citation>
    <scope>NUCLEOTIDE SEQUENCE</scope>
</reference>
<organism evidence="1 2">
    <name type="scientific">Rotaria magnacalcarata</name>
    <dbReference type="NCBI Taxonomy" id="392030"/>
    <lineage>
        <taxon>Eukaryota</taxon>
        <taxon>Metazoa</taxon>
        <taxon>Spiralia</taxon>
        <taxon>Gnathifera</taxon>
        <taxon>Rotifera</taxon>
        <taxon>Eurotatoria</taxon>
        <taxon>Bdelloidea</taxon>
        <taxon>Philodinida</taxon>
        <taxon>Philodinidae</taxon>
        <taxon>Rotaria</taxon>
    </lineage>
</organism>
<proteinExistence type="predicted"/>
<dbReference type="Proteomes" id="UP000663855">
    <property type="component" value="Unassembled WGS sequence"/>
</dbReference>
<name>A0A814DNP8_9BILA</name>